<dbReference type="Pfam" id="PF00700">
    <property type="entry name" value="Flagellin_C"/>
    <property type="match status" value="1"/>
</dbReference>
<comment type="caution">
    <text evidence="7">The sequence shown here is derived from an EMBL/GenBank/DDBJ whole genome shotgun (WGS) entry which is preliminary data.</text>
</comment>
<proteinExistence type="inferred from homology"/>
<protein>
    <recommendedName>
        <fullName evidence="3">Flagellin</fullName>
    </recommendedName>
</protein>
<dbReference type="PANTHER" id="PTHR42792">
    <property type="entry name" value="FLAGELLIN"/>
    <property type="match status" value="1"/>
</dbReference>
<dbReference type="Gene3D" id="1.20.1330.10">
    <property type="entry name" value="f41 fragment of flagellin, N-terminal domain"/>
    <property type="match status" value="1"/>
</dbReference>
<organism evidence="7 8">
    <name type="scientific">Candidatus Accumulibacter phosphatis</name>
    <dbReference type="NCBI Taxonomy" id="327160"/>
    <lineage>
        <taxon>Bacteria</taxon>
        <taxon>Pseudomonadati</taxon>
        <taxon>Pseudomonadota</taxon>
        <taxon>Betaproteobacteria</taxon>
        <taxon>Candidatus Accumulibacter</taxon>
    </lineage>
</organism>
<dbReference type="Gene3D" id="6.10.280.190">
    <property type="match status" value="1"/>
</dbReference>
<dbReference type="PANTHER" id="PTHR42792:SF2">
    <property type="entry name" value="FLAGELLIN"/>
    <property type="match status" value="1"/>
</dbReference>
<dbReference type="InterPro" id="IPR001492">
    <property type="entry name" value="Flagellin"/>
</dbReference>
<dbReference type="Gene3D" id="2.170.280.10">
    <property type="entry name" value="f41 fragment of flagellin, middle domain"/>
    <property type="match status" value="1"/>
</dbReference>
<dbReference type="EMBL" id="PDHS01000301">
    <property type="protein sequence ID" value="MQM31318.1"/>
    <property type="molecule type" value="Genomic_DNA"/>
</dbReference>
<dbReference type="PRINTS" id="PR00207">
    <property type="entry name" value="FLAGELLIN"/>
</dbReference>
<dbReference type="SUPFAM" id="SSF64518">
    <property type="entry name" value="Phase 1 flagellin"/>
    <property type="match status" value="1"/>
</dbReference>
<comment type="similarity">
    <text evidence="1 3">Belongs to the bacterial flagellin family.</text>
</comment>
<name>A0A6A7RV53_9PROT</name>
<dbReference type="GO" id="GO:0005198">
    <property type="term" value="F:structural molecule activity"/>
    <property type="evidence" value="ECO:0007669"/>
    <property type="project" value="UniProtKB-UniRule"/>
</dbReference>
<evidence type="ECO:0000259" key="5">
    <source>
        <dbReference type="Pfam" id="PF00669"/>
    </source>
</evidence>
<feature type="domain" description="Flagellin N-terminal" evidence="5">
    <location>
        <begin position="5"/>
        <end position="141"/>
    </location>
</feature>
<evidence type="ECO:0000313" key="8">
    <source>
        <dbReference type="Proteomes" id="UP000342300"/>
    </source>
</evidence>
<dbReference type="Pfam" id="PF00669">
    <property type="entry name" value="Flagellin_N"/>
    <property type="match status" value="1"/>
</dbReference>
<accession>A0A6A7RV53</accession>
<keyword evidence="7" id="KW-0282">Flagellum</keyword>
<gene>
    <name evidence="7" type="ORF">CRU78_12690</name>
</gene>
<keyword evidence="7" id="KW-0966">Cell projection</keyword>
<comment type="function">
    <text evidence="3">Flagellin is the subunit protein which polymerizes to form the filaments of bacterial flagella.</text>
</comment>
<comment type="subcellular location">
    <subcellularLocation>
        <location evidence="3">Secreted</location>
    </subcellularLocation>
    <subcellularLocation>
        <location evidence="3">Bacterial flagellum</location>
    </subcellularLocation>
</comment>
<feature type="coiled-coil region" evidence="4">
    <location>
        <begin position="75"/>
        <end position="129"/>
    </location>
</feature>
<feature type="domain" description="Flagellin C-terminal" evidence="6">
    <location>
        <begin position="394"/>
        <end position="479"/>
    </location>
</feature>
<sequence>MPQVINTNVASLNSQRSLNMSQTSLATSLQRLSSGLRINSAKDDAAGLAISDRMNAQIRGLNQATRNANDGISLAQTAEGDLEQIGNNLQRMRELAVQAGNATNSASDREALNSEVQSLASEIDRVAQNSSFNGTKLLDGSFVAQNFQIGANGTANDRLAISSIGSARISALGGSGTSTATTRTGGVTTGALTAGELTLNGFQVGSSSTGASAGQSAGSAFSIAAAINAISSQSGVTATAQATSVTGGASTAFAAVTTGATLTVNGIQVGTIAAGTDAIGQGANTAAAINLVSSQSGVTATADDAGKVTLTAADGRDVALGAGFTAANSGLTGGATTTGKVKLDTSNAAGIVLSGGDPTKAGFTAATTAPTTTLTVNSISSVNVLTANSATNALSAIDGALATVSSARVSLGSYQNRFASVVSSLQTTSENLSASRSRIVDADFAQETANLTRAQILQQAGTAMLAQANSLPQNVLSLLRG</sequence>
<dbReference type="InterPro" id="IPR046358">
    <property type="entry name" value="Flagellin_C"/>
</dbReference>
<dbReference type="Gene3D" id="6.10.10.10">
    <property type="entry name" value="Flagellar export chaperone, C-terminal domain"/>
    <property type="match status" value="1"/>
</dbReference>
<dbReference type="InterPro" id="IPR001029">
    <property type="entry name" value="Flagellin_N"/>
</dbReference>
<dbReference type="Proteomes" id="UP000342300">
    <property type="component" value="Unassembled WGS sequence"/>
</dbReference>
<keyword evidence="2 3" id="KW-0975">Bacterial flagellum</keyword>
<dbReference type="GO" id="GO:0009288">
    <property type="term" value="C:bacterial-type flagellum"/>
    <property type="evidence" value="ECO:0007669"/>
    <property type="project" value="UniProtKB-SubCell"/>
</dbReference>
<dbReference type="AlphaFoldDB" id="A0A6A7RV53"/>
<reference evidence="7 8" key="1">
    <citation type="submission" date="2017-09" db="EMBL/GenBank/DDBJ databases">
        <title>Metagenomic Analysis Reveals Denitrifying Candidatus Accumulibacter and Flanking Population as a Source of N2O.</title>
        <authorList>
            <person name="Gao H."/>
            <person name="Mao Y."/>
            <person name="Zhao X."/>
            <person name="Liu W.-T."/>
            <person name="Zhang T."/>
            <person name="Wells G."/>
        </authorList>
    </citation>
    <scope>NUCLEOTIDE SEQUENCE [LARGE SCALE GENOMIC DNA]</scope>
    <source>
        <strain evidence="7">CANDO_2_IC</strain>
    </source>
</reference>
<evidence type="ECO:0000256" key="2">
    <source>
        <dbReference type="ARBA" id="ARBA00023143"/>
    </source>
</evidence>
<evidence type="ECO:0000256" key="3">
    <source>
        <dbReference type="RuleBase" id="RU362073"/>
    </source>
</evidence>
<dbReference type="Gene3D" id="2.30.220.10">
    <property type="entry name" value="f41 fragment of flagellin, C-terminal domain"/>
    <property type="match status" value="1"/>
</dbReference>
<keyword evidence="4" id="KW-0175">Coiled coil</keyword>
<evidence type="ECO:0000256" key="4">
    <source>
        <dbReference type="SAM" id="Coils"/>
    </source>
</evidence>
<evidence type="ECO:0000313" key="7">
    <source>
        <dbReference type="EMBL" id="MQM31318.1"/>
    </source>
</evidence>
<dbReference type="InterPro" id="IPR042187">
    <property type="entry name" value="Flagellin_C_sub2"/>
</dbReference>
<keyword evidence="7" id="KW-0969">Cilium</keyword>
<dbReference type="GO" id="GO:0005576">
    <property type="term" value="C:extracellular region"/>
    <property type="evidence" value="ECO:0007669"/>
    <property type="project" value="UniProtKB-SubCell"/>
</dbReference>
<evidence type="ECO:0000256" key="1">
    <source>
        <dbReference type="ARBA" id="ARBA00005709"/>
    </source>
</evidence>
<keyword evidence="3" id="KW-0964">Secreted</keyword>
<evidence type="ECO:0000259" key="6">
    <source>
        <dbReference type="Pfam" id="PF00700"/>
    </source>
</evidence>